<reference evidence="1 2" key="1">
    <citation type="submission" date="2016-10" db="EMBL/GenBank/DDBJ databases">
        <authorList>
            <person name="de Groot N.N."/>
        </authorList>
    </citation>
    <scope>NUCLEOTIDE SEQUENCE [LARGE SCALE GENOMIC DNA]</scope>
    <source>
        <strain evidence="1 2">DSM 19033</strain>
    </source>
</reference>
<dbReference type="STRING" id="425514.SAMN05443550_101191"/>
<proteinExistence type="predicted"/>
<name>A0A1H3WEB0_9SPHI</name>
<dbReference type="RefSeq" id="WP_090554287.1">
    <property type="nucleotide sequence ID" value="NZ_FNRA01000001.1"/>
</dbReference>
<dbReference type="EMBL" id="FNRA01000001">
    <property type="protein sequence ID" value="SDZ84734.1"/>
    <property type="molecule type" value="Genomic_DNA"/>
</dbReference>
<sequence length="90" mass="10716">MKKNNSKKLDKVLERLLTLTDTQLTREKLIGLSKKELLTTSDFAILFAICTKTVARWREKEKISYVRLSRRYYYFWTDVVALLEANQIKQ</sequence>
<gene>
    <name evidence="1" type="ORF">SAMN05443550_101191</name>
</gene>
<dbReference type="InterPro" id="IPR009061">
    <property type="entry name" value="DNA-bd_dom_put_sf"/>
</dbReference>
<evidence type="ECO:0008006" key="3">
    <source>
        <dbReference type="Google" id="ProtNLM"/>
    </source>
</evidence>
<accession>A0A1H3WEB0</accession>
<evidence type="ECO:0000313" key="2">
    <source>
        <dbReference type="Proteomes" id="UP000198850"/>
    </source>
</evidence>
<evidence type="ECO:0000313" key="1">
    <source>
        <dbReference type="EMBL" id="SDZ84734.1"/>
    </source>
</evidence>
<dbReference type="AlphaFoldDB" id="A0A1H3WEB0"/>
<keyword evidence="2" id="KW-1185">Reference proteome</keyword>
<organism evidence="1 2">
    <name type="scientific">Pedobacter hartonius</name>
    <dbReference type="NCBI Taxonomy" id="425514"/>
    <lineage>
        <taxon>Bacteria</taxon>
        <taxon>Pseudomonadati</taxon>
        <taxon>Bacteroidota</taxon>
        <taxon>Sphingobacteriia</taxon>
        <taxon>Sphingobacteriales</taxon>
        <taxon>Sphingobacteriaceae</taxon>
        <taxon>Pedobacter</taxon>
    </lineage>
</organism>
<dbReference type="Proteomes" id="UP000198850">
    <property type="component" value="Unassembled WGS sequence"/>
</dbReference>
<dbReference type="SUPFAM" id="SSF46955">
    <property type="entry name" value="Putative DNA-binding domain"/>
    <property type="match status" value="1"/>
</dbReference>
<dbReference type="OrthoDB" id="961769at2"/>
<protein>
    <recommendedName>
        <fullName evidence="3">Helix-turn-helix domain-containing protein</fullName>
    </recommendedName>
</protein>